<dbReference type="GO" id="GO:0003700">
    <property type="term" value="F:DNA-binding transcription factor activity"/>
    <property type="evidence" value="ECO:0007669"/>
    <property type="project" value="TreeGrafter"/>
</dbReference>
<keyword evidence="8" id="KW-1185">Reference proteome</keyword>
<evidence type="ECO:0000256" key="2">
    <source>
        <dbReference type="ARBA" id="ARBA00023015"/>
    </source>
</evidence>
<dbReference type="InterPro" id="IPR001647">
    <property type="entry name" value="HTH_TetR"/>
</dbReference>
<dbReference type="SUPFAM" id="SSF48498">
    <property type="entry name" value="Tetracyclin repressor-like, C-terminal domain"/>
    <property type="match status" value="1"/>
</dbReference>
<gene>
    <name evidence="7" type="ORF">GCM10011403_01310</name>
</gene>
<dbReference type="InterPro" id="IPR050109">
    <property type="entry name" value="HTH-type_TetR-like_transc_reg"/>
</dbReference>
<dbReference type="InterPro" id="IPR036271">
    <property type="entry name" value="Tet_transcr_reg_TetR-rel_C_sf"/>
</dbReference>
<evidence type="ECO:0000313" key="7">
    <source>
        <dbReference type="EMBL" id="GGG48009.1"/>
    </source>
</evidence>
<feature type="DNA-binding region" description="H-T-H motif" evidence="5">
    <location>
        <begin position="33"/>
        <end position="52"/>
    </location>
</feature>
<reference evidence="7" key="1">
    <citation type="journal article" date="2014" name="Int. J. Syst. Evol. Microbiol.">
        <title>Complete genome sequence of Corynebacterium casei LMG S-19264T (=DSM 44701T), isolated from a smear-ripened cheese.</title>
        <authorList>
            <consortium name="US DOE Joint Genome Institute (JGI-PGF)"/>
            <person name="Walter F."/>
            <person name="Albersmeier A."/>
            <person name="Kalinowski J."/>
            <person name="Ruckert C."/>
        </authorList>
    </citation>
    <scope>NUCLEOTIDE SEQUENCE</scope>
    <source>
        <strain evidence="7">CGMCC 1.15425</strain>
    </source>
</reference>
<dbReference type="GO" id="GO:0000976">
    <property type="term" value="F:transcription cis-regulatory region binding"/>
    <property type="evidence" value="ECO:0007669"/>
    <property type="project" value="TreeGrafter"/>
</dbReference>
<dbReference type="SUPFAM" id="SSF46689">
    <property type="entry name" value="Homeodomain-like"/>
    <property type="match status" value="1"/>
</dbReference>
<dbReference type="PROSITE" id="PS50977">
    <property type="entry name" value="HTH_TETR_2"/>
    <property type="match status" value="1"/>
</dbReference>
<dbReference type="Proteomes" id="UP000627715">
    <property type="component" value="Unassembled WGS sequence"/>
</dbReference>
<dbReference type="Pfam" id="PF08361">
    <property type="entry name" value="TetR_C_2"/>
    <property type="match status" value="1"/>
</dbReference>
<dbReference type="PANTHER" id="PTHR30055">
    <property type="entry name" value="HTH-TYPE TRANSCRIPTIONAL REGULATOR RUTR"/>
    <property type="match status" value="1"/>
</dbReference>
<dbReference type="InterPro" id="IPR013572">
    <property type="entry name" value="Tscrpt_reg_MAATS_C"/>
</dbReference>
<keyword evidence="3 5" id="KW-0238">DNA-binding</keyword>
<proteinExistence type="predicted"/>
<protein>
    <submittedName>
        <fullName evidence="7">TetR family transcriptional regulator</fullName>
    </submittedName>
</protein>
<keyword evidence="2" id="KW-0805">Transcription regulation</keyword>
<evidence type="ECO:0000313" key="8">
    <source>
        <dbReference type="Proteomes" id="UP000627715"/>
    </source>
</evidence>
<organism evidence="7 8">
    <name type="scientific">Pseudohongiella nitratireducens</name>
    <dbReference type="NCBI Taxonomy" id="1768907"/>
    <lineage>
        <taxon>Bacteria</taxon>
        <taxon>Pseudomonadati</taxon>
        <taxon>Pseudomonadota</taxon>
        <taxon>Gammaproteobacteria</taxon>
        <taxon>Pseudomonadales</taxon>
        <taxon>Pseudohongiellaceae</taxon>
        <taxon>Pseudohongiella</taxon>
    </lineage>
</organism>
<evidence type="ECO:0000256" key="3">
    <source>
        <dbReference type="ARBA" id="ARBA00023125"/>
    </source>
</evidence>
<dbReference type="PROSITE" id="PS01081">
    <property type="entry name" value="HTH_TETR_1"/>
    <property type="match status" value="1"/>
</dbReference>
<dbReference type="OrthoDB" id="5816932at2"/>
<dbReference type="Pfam" id="PF00440">
    <property type="entry name" value="TetR_N"/>
    <property type="match status" value="1"/>
</dbReference>
<evidence type="ECO:0000256" key="1">
    <source>
        <dbReference type="ARBA" id="ARBA00022491"/>
    </source>
</evidence>
<evidence type="ECO:0000259" key="6">
    <source>
        <dbReference type="PROSITE" id="PS50977"/>
    </source>
</evidence>
<dbReference type="Gene3D" id="1.10.357.10">
    <property type="entry name" value="Tetracycline Repressor, domain 2"/>
    <property type="match status" value="1"/>
</dbReference>
<dbReference type="PRINTS" id="PR00455">
    <property type="entry name" value="HTHTETR"/>
</dbReference>
<name>A0A917GIU3_9GAMM</name>
<dbReference type="PANTHER" id="PTHR30055:SF240">
    <property type="entry name" value="HTH-TYPE TRANSCRIPTIONAL REGULATOR ACRR"/>
    <property type="match status" value="1"/>
</dbReference>
<evidence type="ECO:0000256" key="4">
    <source>
        <dbReference type="ARBA" id="ARBA00023163"/>
    </source>
</evidence>
<feature type="domain" description="HTH tetR-type" evidence="6">
    <location>
        <begin position="10"/>
        <end position="70"/>
    </location>
</feature>
<keyword evidence="4" id="KW-0804">Transcription</keyword>
<dbReference type="InterPro" id="IPR009057">
    <property type="entry name" value="Homeodomain-like_sf"/>
</dbReference>
<dbReference type="AlphaFoldDB" id="A0A917GIU3"/>
<dbReference type="EMBL" id="BMIY01000001">
    <property type="protein sequence ID" value="GGG48009.1"/>
    <property type="molecule type" value="Genomic_DNA"/>
</dbReference>
<evidence type="ECO:0000256" key="5">
    <source>
        <dbReference type="PROSITE-ProRule" id="PRU00335"/>
    </source>
</evidence>
<sequence length="203" mass="23385">MPRRTKAEALETRNTILDAAIDVFFEKGVNSSSLNDIARQANVTRGAIYWHFKNKLHIFSALHDQLHSYLADTIFKDLQNDHPHPLLQLERLCTELLVELQHDQNRFKALSIVYLRCDYSGEMGQFLEQQNVNRQRTINLFSSYFKRAKLHGHLPNDINPQTLSAALLAYISGIVIEFIRSHPAIDLDTEGAGFMRLFFRNMG</sequence>
<reference evidence="7" key="2">
    <citation type="submission" date="2020-09" db="EMBL/GenBank/DDBJ databases">
        <authorList>
            <person name="Sun Q."/>
            <person name="Zhou Y."/>
        </authorList>
    </citation>
    <scope>NUCLEOTIDE SEQUENCE</scope>
    <source>
        <strain evidence="7">CGMCC 1.15425</strain>
    </source>
</reference>
<comment type="caution">
    <text evidence="7">The sequence shown here is derived from an EMBL/GenBank/DDBJ whole genome shotgun (WGS) entry which is preliminary data.</text>
</comment>
<keyword evidence="1" id="KW-0678">Repressor</keyword>
<dbReference type="InterPro" id="IPR023772">
    <property type="entry name" value="DNA-bd_HTH_TetR-type_CS"/>
</dbReference>
<accession>A0A917GIU3</accession>
<dbReference type="RefSeq" id="WP_157885714.1">
    <property type="nucleotide sequence ID" value="NZ_BMIY01000001.1"/>
</dbReference>